<dbReference type="OrthoDB" id="3575570at2"/>
<dbReference type="GO" id="GO:0003677">
    <property type="term" value="F:DNA binding"/>
    <property type="evidence" value="ECO:0007669"/>
    <property type="project" value="UniProtKB-KW"/>
</dbReference>
<dbReference type="PANTHER" id="PTHR38600">
    <property type="entry name" value="TRANSCRIPTIONAL REGULATORY PROTEIN"/>
    <property type="match status" value="1"/>
</dbReference>
<organism evidence="2 3">
    <name type="scientific">Pseudonocardia cypriaca</name>
    <dbReference type="NCBI Taxonomy" id="882449"/>
    <lineage>
        <taxon>Bacteria</taxon>
        <taxon>Bacillati</taxon>
        <taxon>Actinomycetota</taxon>
        <taxon>Actinomycetes</taxon>
        <taxon>Pseudonocardiales</taxon>
        <taxon>Pseudonocardiaceae</taxon>
        <taxon>Pseudonocardia</taxon>
    </lineage>
</organism>
<sequence>MDTETELGTTGQASRVFFALSDVTRRRLLDRLLDEDGQRQAQLTAGLNVSRQAAVKHLEILEQAHLVTVDRGGRGVVYRLNRFPLRTVKSAWIDRFTEHRVRIDCGP</sequence>
<keyword evidence="2" id="KW-0238">DNA-binding</keyword>
<proteinExistence type="predicted"/>
<dbReference type="InterPro" id="IPR036388">
    <property type="entry name" value="WH-like_DNA-bd_sf"/>
</dbReference>
<feature type="domain" description="HTH arsR-type" evidence="1">
    <location>
        <begin position="5"/>
        <end position="100"/>
    </location>
</feature>
<reference evidence="2 3" key="1">
    <citation type="submission" date="2019-06" db="EMBL/GenBank/DDBJ databases">
        <title>Sequencing the genomes of 1000 actinobacteria strains.</title>
        <authorList>
            <person name="Klenk H.-P."/>
        </authorList>
    </citation>
    <scope>NUCLEOTIDE SEQUENCE [LARGE SCALE GENOMIC DNA]</scope>
    <source>
        <strain evidence="2 3">DSM 45511</strain>
    </source>
</reference>
<keyword evidence="3" id="KW-1185">Reference proteome</keyword>
<dbReference type="CDD" id="cd00090">
    <property type="entry name" value="HTH_ARSR"/>
    <property type="match status" value="1"/>
</dbReference>
<dbReference type="InterPro" id="IPR036390">
    <property type="entry name" value="WH_DNA-bd_sf"/>
</dbReference>
<dbReference type="Pfam" id="PF12840">
    <property type="entry name" value="HTH_20"/>
    <property type="match status" value="1"/>
</dbReference>
<dbReference type="AlphaFoldDB" id="A0A543FQ36"/>
<gene>
    <name evidence="2" type="ORF">FB388_7395</name>
</gene>
<accession>A0A543FQ36</accession>
<dbReference type="PANTHER" id="PTHR38600:SF1">
    <property type="entry name" value="TRANSCRIPTIONAL REGULATORY PROTEIN"/>
    <property type="match status" value="1"/>
</dbReference>
<dbReference type="EMBL" id="VFPH01000003">
    <property type="protein sequence ID" value="TQM35949.1"/>
    <property type="molecule type" value="Genomic_DNA"/>
</dbReference>
<evidence type="ECO:0000313" key="2">
    <source>
        <dbReference type="EMBL" id="TQM35949.1"/>
    </source>
</evidence>
<dbReference type="Gene3D" id="1.10.10.10">
    <property type="entry name" value="Winged helix-like DNA-binding domain superfamily/Winged helix DNA-binding domain"/>
    <property type="match status" value="1"/>
</dbReference>
<protein>
    <submittedName>
        <fullName evidence="2">DNA-binding transcriptional ArsR family regulator</fullName>
    </submittedName>
</protein>
<dbReference type="Proteomes" id="UP000319818">
    <property type="component" value="Unassembled WGS sequence"/>
</dbReference>
<name>A0A543FQ36_9PSEU</name>
<dbReference type="RefSeq" id="WP_142107240.1">
    <property type="nucleotide sequence ID" value="NZ_VFPH01000003.1"/>
</dbReference>
<dbReference type="SUPFAM" id="SSF46785">
    <property type="entry name" value="Winged helix' DNA-binding domain"/>
    <property type="match status" value="1"/>
</dbReference>
<dbReference type="InterPro" id="IPR011991">
    <property type="entry name" value="ArsR-like_HTH"/>
</dbReference>
<evidence type="ECO:0000313" key="3">
    <source>
        <dbReference type="Proteomes" id="UP000319818"/>
    </source>
</evidence>
<dbReference type="SMART" id="SM00418">
    <property type="entry name" value="HTH_ARSR"/>
    <property type="match status" value="1"/>
</dbReference>
<comment type="caution">
    <text evidence="2">The sequence shown here is derived from an EMBL/GenBank/DDBJ whole genome shotgun (WGS) entry which is preliminary data.</text>
</comment>
<dbReference type="InterPro" id="IPR001845">
    <property type="entry name" value="HTH_ArsR_DNA-bd_dom"/>
</dbReference>
<dbReference type="PROSITE" id="PS50987">
    <property type="entry name" value="HTH_ARSR_2"/>
    <property type="match status" value="1"/>
</dbReference>
<evidence type="ECO:0000259" key="1">
    <source>
        <dbReference type="PROSITE" id="PS50987"/>
    </source>
</evidence>
<dbReference type="GO" id="GO:0003700">
    <property type="term" value="F:DNA-binding transcription factor activity"/>
    <property type="evidence" value="ECO:0007669"/>
    <property type="project" value="InterPro"/>
</dbReference>